<keyword evidence="1" id="KW-1133">Transmembrane helix</keyword>
<evidence type="ECO:0000313" key="3">
    <source>
        <dbReference type="Proteomes" id="UP000190065"/>
    </source>
</evidence>
<gene>
    <name evidence="2" type="ORF">SAMN02745202_00883</name>
</gene>
<reference evidence="2 3" key="1">
    <citation type="submission" date="2017-02" db="EMBL/GenBank/DDBJ databases">
        <authorList>
            <person name="Peterson S.W."/>
        </authorList>
    </citation>
    <scope>NUCLEOTIDE SEQUENCE [LARGE SCALE GENOMIC DNA]</scope>
    <source>
        <strain evidence="2 3">ATCC 43324</strain>
    </source>
</reference>
<evidence type="ECO:0000313" key="2">
    <source>
        <dbReference type="EMBL" id="SJZ71680.1"/>
    </source>
</evidence>
<keyword evidence="1" id="KW-0472">Membrane</keyword>
<evidence type="ECO:0008006" key="4">
    <source>
        <dbReference type="Google" id="ProtNLM"/>
    </source>
</evidence>
<accession>A0A1T4MX64</accession>
<dbReference type="Proteomes" id="UP000190065">
    <property type="component" value="Unassembled WGS sequence"/>
</dbReference>
<dbReference type="Pfam" id="PF14014">
    <property type="entry name" value="DUF4230"/>
    <property type="match status" value="1"/>
</dbReference>
<evidence type="ECO:0000256" key="1">
    <source>
        <dbReference type="SAM" id="Phobius"/>
    </source>
</evidence>
<name>A0A1T4MX64_9BACT</name>
<dbReference type="STRING" id="28136.SAMN02745202_00883"/>
<dbReference type="eggNOG" id="ENOG5032S1P">
    <property type="taxonomic scope" value="Bacteria"/>
</dbReference>
<protein>
    <recommendedName>
        <fullName evidence="4">DUF4230 domain-containing protein</fullName>
    </recommendedName>
</protein>
<proteinExistence type="predicted"/>
<dbReference type="InterPro" id="IPR025324">
    <property type="entry name" value="DUF4230"/>
</dbReference>
<keyword evidence="1" id="KW-0812">Transmembrane</keyword>
<dbReference type="RefSeq" id="WP_025070825.1">
    <property type="nucleotide sequence ID" value="NZ_FUXK01000008.1"/>
</dbReference>
<organism evidence="2 3">
    <name type="scientific">Segatella oulorum</name>
    <dbReference type="NCBI Taxonomy" id="28136"/>
    <lineage>
        <taxon>Bacteria</taxon>
        <taxon>Pseudomonadati</taxon>
        <taxon>Bacteroidota</taxon>
        <taxon>Bacteroidia</taxon>
        <taxon>Bacteroidales</taxon>
        <taxon>Prevotellaceae</taxon>
        <taxon>Segatella</taxon>
    </lineage>
</organism>
<dbReference type="EMBL" id="FUXK01000008">
    <property type="protein sequence ID" value="SJZ71680.1"/>
    <property type="molecule type" value="Genomic_DNA"/>
</dbReference>
<feature type="transmembrane region" description="Helical" evidence="1">
    <location>
        <begin position="21"/>
        <end position="39"/>
    </location>
</feature>
<sequence length="210" mass="23974">MEDKKKSRGIAYFAQRCLVNKVYIVLAVVLLAALILWGISRLLKGTGLAIVENRNIDLTPTQVKRIEAIGEWEFLQVNDEELIDTVKHGFFGDSELARIYYGTLRLGINLKETPEGWLTQKRDTLIATLPPIKLLDLHFIDEARTMPFYEKGSWTETDRKRMYDKAYAVMLKRALSRQNLQLAQQNAQQQMGGLLHSMGAKHVKVVFANP</sequence>
<dbReference type="AlphaFoldDB" id="A0A1T4MX64"/>